<sequence length="134" mass="15164">LPGKKTVSGPIEEIRPSVLPWLHTFSRVNDAATTTDSDLSSISQERELMWDYDYVPHRIPTSSDLTTHSHLRHHRLSLASQIETLSQASSETSDQRVRCWISQSTPEEESPSLTLTLNLDSTYDSVFHITDDNL</sequence>
<dbReference type="EMBL" id="HACG01001160">
    <property type="protein sequence ID" value="CEK48025.1"/>
    <property type="molecule type" value="Transcribed_RNA"/>
</dbReference>
<proteinExistence type="predicted"/>
<accession>A0A0B6XXN0</accession>
<organism evidence="1">
    <name type="scientific">Arion vulgaris</name>
    <dbReference type="NCBI Taxonomy" id="1028688"/>
    <lineage>
        <taxon>Eukaryota</taxon>
        <taxon>Metazoa</taxon>
        <taxon>Spiralia</taxon>
        <taxon>Lophotrochozoa</taxon>
        <taxon>Mollusca</taxon>
        <taxon>Gastropoda</taxon>
        <taxon>Heterobranchia</taxon>
        <taxon>Euthyneura</taxon>
        <taxon>Panpulmonata</taxon>
        <taxon>Eupulmonata</taxon>
        <taxon>Stylommatophora</taxon>
        <taxon>Helicina</taxon>
        <taxon>Arionoidea</taxon>
        <taxon>Arionidae</taxon>
        <taxon>Arion</taxon>
    </lineage>
</organism>
<protein>
    <submittedName>
        <fullName evidence="1">Uncharacterized protein</fullName>
    </submittedName>
</protein>
<dbReference type="AlphaFoldDB" id="A0A0B6XXN0"/>
<feature type="non-terminal residue" evidence="1">
    <location>
        <position position="1"/>
    </location>
</feature>
<reference evidence="1" key="1">
    <citation type="submission" date="2014-12" db="EMBL/GenBank/DDBJ databases">
        <title>Insight into the proteome of Arion vulgaris.</title>
        <authorList>
            <person name="Aradska J."/>
            <person name="Bulat T."/>
            <person name="Smidak R."/>
            <person name="Sarate P."/>
            <person name="Gangsoo J."/>
            <person name="Sialana F."/>
            <person name="Bilban M."/>
            <person name="Lubec G."/>
        </authorList>
    </citation>
    <scope>NUCLEOTIDE SEQUENCE</scope>
    <source>
        <tissue evidence="1">Skin</tissue>
    </source>
</reference>
<name>A0A0B6XXN0_9EUPU</name>
<gene>
    <name evidence="1" type="primary">ORF2922</name>
</gene>
<evidence type="ECO:0000313" key="1">
    <source>
        <dbReference type="EMBL" id="CEK48025.1"/>
    </source>
</evidence>